<dbReference type="InterPro" id="IPR000873">
    <property type="entry name" value="AMP-dep_synth/lig_dom"/>
</dbReference>
<reference evidence="2 3" key="1">
    <citation type="submission" date="2018-10" db="EMBL/GenBank/DDBJ databases">
        <title>Effects of UV and annual dynamics of microbial communities in freshwater RAS systems.</title>
        <authorList>
            <person name="Bekkelund A.K."/>
            <person name="Hansen B.R."/>
            <person name="Stokken H."/>
            <person name="Eriksen B.F."/>
            <person name="Kashulin N.A."/>
        </authorList>
    </citation>
    <scope>NUCLEOTIDE SEQUENCE [LARGE SCALE GENOMIC DNA]</scope>
    <source>
        <strain evidence="2 3">BHSEK</strain>
    </source>
</reference>
<sequence length="107" mass="11896">MPILKTFLFCGELLAHATAKRLRERFPNSIIINTYGPTKATVASTWIVGDDALLAEHNPLPVGYSKPGGYIFLDTQNGELCIASNHVMRRGVLEQPSIERRKTLRTS</sequence>
<evidence type="ECO:0000313" key="2">
    <source>
        <dbReference type="EMBL" id="AYM78138.1"/>
    </source>
</evidence>
<dbReference type="RefSeq" id="WP_071650280.1">
    <property type="nucleotide sequence ID" value="NZ_CP033019.1"/>
</dbReference>
<dbReference type="Pfam" id="PF00501">
    <property type="entry name" value="AMP-binding"/>
    <property type="match status" value="1"/>
</dbReference>
<feature type="domain" description="AMP-dependent synthetase/ligase" evidence="1">
    <location>
        <begin position="4"/>
        <end position="89"/>
    </location>
</feature>
<dbReference type="AlphaFoldDB" id="A0A3G2ECR1"/>
<organism evidence="2 3">
    <name type="scientific">Janthinobacterium agaricidamnosum</name>
    <dbReference type="NCBI Taxonomy" id="55508"/>
    <lineage>
        <taxon>Bacteria</taxon>
        <taxon>Pseudomonadati</taxon>
        <taxon>Pseudomonadota</taxon>
        <taxon>Betaproteobacteria</taxon>
        <taxon>Burkholderiales</taxon>
        <taxon>Oxalobacteraceae</taxon>
        <taxon>Janthinobacterium</taxon>
    </lineage>
</organism>
<keyword evidence="3" id="KW-1185">Reference proteome</keyword>
<dbReference type="EMBL" id="CP033019">
    <property type="protein sequence ID" value="AYM78138.1"/>
    <property type="molecule type" value="Genomic_DNA"/>
</dbReference>
<name>A0A3G2ECR1_9BURK</name>
<gene>
    <name evidence="2" type="ORF">D9M09_21850</name>
</gene>
<dbReference type="InterPro" id="IPR042099">
    <property type="entry name" value="ANL_N_sf"/>
</dbReference>
<proteinExistence type="predicted"/>
<dbReference type="SUPFAM" id="SSF56801">
    <property type="entry name" value="Acetyl-CoA synthetase-like"/>
    <property type="match status" value="1"/>
</dbReference>
<protein>
    <recommendedName>
        <fullName evidence="1">AMP-dependent synthetase/ligase domain-containing protein</fullName>
    </recommendedName>
</protein>
<accession>A0A3G2ECR1</accession>
<evidence type="ECO:0000259" key="1">
    <source>
        <dbReference type="Pfam" id="PF00501"/>
    </source>
</evidence>
<evidence type="ECO:0000313" key="3">
    <source>
        <dbReference type="Proteomes" id="UP000279594"/>
    </source>
</evidence>
<dbReference type="Gene3D" id="3.40.50.12780">
    <property type="entry name" value="N-terminal domain of ligase-like"/>
    <property type="match status" value="1"/>
</dbReference>
<dbReference type="Proteomes" id="UP000279594">
    <property type="component" value="Chromosome"/>
</dbReference>